<dbReference type="Proteomes" id="UP000094469">
    <property type="component" value="Unassembled WGS sequence"/>
</dbReference>
<keyword evidence="1" id="KW-0175">Coiled coil</keyword>
<protein>
    <submittedName>
        <fullName evidence="2">TIGR02680 family protein</fullName>
    </submittedName>
</protein>
<dbReference type="OrthoDB" id="9776649at2"/>
<accession>A0A1E5HCQ8</accession>
<comment type="caution">
    <text evidence="2">The sequence shown here is derived from an EMBL/GenBank/DDBJ whole genome shotgun (WGS) entry which is preliminary data.</text>
</comment>
<proteinExistence type="predicted"/>
<evidence type="ECO:0000313" key="2">
    <source>
        <dbReference type="EMBL" id="OEG22729.1"/>
    </source>
</evidence>
<dbReference type="SUPFAM" id="SSF52540">
    <property type="entry name" value="P-loop containing nucleoside triphosphate hydrolases"/>
    <property type="match status" value="1"/>
</dbReference>
<dbReference type="NCBIfam" id="TIGR02680">
    <property type="entry name" value="TIGR02680 family protein"/>
    <property type="match status" value="1"/>
</dbReference>
<reference evidence="3" key="1">
    <citation type="submission" date="2016-09" db="EMBL/GenBank/DDBJ databases">
        <authorList>
            <person name="Gulvik C.A."/>
        </authorList>
    </citation>
    <scope>NUCLEOTIDE SEQUENCE [LARGE SCALE GENOMIC DNA]</scope>
    <source>
        <strain evidence="3">LMG 26676</strain>
    </source>
</reference>
<gene>
    <name evidence="2" type="ORF">BCR24_02525</name>
</gene>
<dbReference type="Gene3D" id="3.40.1140.10">
    <property type="match status" value="1"/>
</dbReference>
<keyword evidence="3" id="KW-1185">Reference proteome</keyword>
<dbReference type="STRING" id="1131292.BCR24_02525"/>
<dbReference type="RefSeq" id="WP_069639893.1">
    <property type="nucleotide sequence ID" value="NZ_JAFBEZ010000002.1"/>
</dbReference>
<dbReference type="InterPro" id="IPR027417">
    <property type="entry name" value="P-loop_NTPase"/>
</dbReference>
<feature type="coiled-coil region" evidence="1">
    <location>
        <begin position="231"/>
        <end position="332"/>
    </location>
</feature>
<organism evidence="2 3">
    <name type="scientific">Enterococcus ureilyticus</name>
    <dbReference type="NCBI Taxonomy" id="1131292"/>
    <lineage>
        <taxon>Bacteria</taxon>
        <taxon>Bacillati</taxon>
        <taxon>Bacillota</taxon>
        <taxon>Bacilli</taxon>
        <taxon>Lactobacillales</taxon>
        <taxon>Enterococcaceae</taxon>
        <taxon>Enterococcus</taxon>
    </lineage>
</organism>
<evidence type="ECO:0000313" key="3">
    <source>
        <dbReference type="Proteomes" id="UP000094469"/>
    </source>
</evidence>
<dbReference type="EMBL" id="MIKC01000012">
    <property type="protein sequence ID" value="OEG22729.1"/>
    <property type="molecule type" value="Genomic_DNA"/>
</dbReference>
<name>A0A1E5HCQ8_9ENTE</name>
<dbReference type="InterPro" id="IPR013496">
    <property type="entry name" value="CHP02680"/>
</dbReference>
<feature type="coiled-coil region" evidence="1">
    <location>
        <begin position="443"/>
        <end position="491"/>
    </location>
</feature>
<dbReference type="Gene3D" id="3.40.50.300">
    <property type="entry name" value="P-loop containing nucleotide triphosphate hydrolases"/>
    <property type="match status" value="1"/>
</dbReference>
<dbReference type="Pfam" id="PF13558">
    <property type="entry name" value="SbcC_Walker_B"/>
    <property type="match status" value="1"/>
</dbReference>
<feature type="coiled-coil region" evidence="1">
    <location>
        <begin position="730"/>
        <end position="771"/>
    </location>
</feature>
<evidence type="ECO:0000256" key="1">
    <source>
        <dbReference type="SAM" id="Coils"/>
    </source>
</evidence>
<sequence length="1358" mass="159386">MTNRWVMNRVGLLNFWYYTKETFELAEGRMLLRGTNGSGKSLTMQSLFPVLFDGDTSAYRLDSFGSRDRKMEDYLLGEKGVSQRDEGIGYLFLEVKRETREEYLTVGIGMHANRGGTLKKWFFAIENNQRVGKDFELYEELHRDELTPLTKAKLKNRLAGKGRIFETQREYKQFVNQRIFGFDHLDQFDELITLLLQLRSPKLSKDFRPSVIYGILRNSLPKMKEDELLTLSKTIEKLDLHRERLEDLTREMKELNSFAKNYHNWHDELVSQIAGKWYQLFNDMKQLEKQVAELKQQLENHNIDLLENRKNFERNEQEVEALTATISQLSQHEGMNLVHQGLELNKRLTQTSEDLAYTKEQLVKKQQIVKEQQMELENRKYLQEELCNDLEELIQDNQQYLSYLRFEELDSSYSEKLRTTITTFERKYWLEQVRQKQSHFREILQMLSKLVHLENQKVDLERLVGNVQQELDELQRDLRHWQQTRLDELEKWKLAIDDWLTRSPFQLSKNQYHELLYCIDSLLETEEREEVVLSPLTVSYQETLKKEQLALVPLESRLEENQTKIEDIQLEIEEWKGQKAPKPYQNEGRKNNRKSWSEAAKYVLFYEGVDFQANVTEEERNCIEGALFTSGILDSVISEEALQLADDWMIKSNPQLMSSTLASVLTVNSDLPLELQRQVANVLDSIFYNEMNPMIDLPIIHQDGRFQIANLSGEMPVDYKASFIGVASQERYRQEQIQRLKTEIQQLEEANQELSTQIREQKHKLQLIEEAYQERPRGTEVYQTYMETKNLALALTVKEKELTVKNVELKALQQKYLMIKTQITEKAAGDQLNQKEETYEEALQYALNYEQNLHEAFSKSSELYRQQEMLETIASHVSNYQEEELILLDKVSVLIGEITKLERLIKENEAQQQIINVAELTAKLTAATEEQQQYQQEIKQLNQEQIKLEKARTKITGDIEHEDLRLVQLIKLESNWRALFEKELQRFNLPSTDLLMIAKKQGKELNVKDLKRLEDRFSTQFSFIADQLQSYRPELVNVSGVDLSAEEEQGLGEFASFNHNKEPRFLEDGQLTTTSELLERLKEQRLTLQELLKKDDEQLFKKVILESVGKVLRIRIQQAQQWVAQMNELLQEQKNSSGLSLSISWKGVSANSDHDLSTNQLVRLLEKPTELLSEDDRELVSRHFQEKVRLAQEQLHNEPDDRSTLFQAIASVLDYRDWFEFELKYKRANEGYQPQPLTDRRFNQFSGGEKAIAMYLPLFAATYSRYEDAGEQCPRVITLDEAFAGIDDQNIAELFKACEQLNFNYVMNSQALFGDYPTVSKLAIYELLRPQNVNFVTTICYYWDGQKKHLLTGGEELV</sequence>
<feature type="coiled-coil region" evidence="1">
    <location>
        <begin position="901"/>
        <end position="954"/>
    </location>
</feature>